<dbReference type="GO" id="GO:0005506">
    <property type="term" value="F:iron ion binding"/>
    <property type="evidence" value="ECO:0007669"/>
    <property type="project" value="InterPro"/>
</dbReference>
<dbReference type="InterPro" id="IPR036396">
    <property type="entry name" value="Cyt_P450_sf"/>
</dbReference>
<evidence type="ECO:0008006" key="10">
    <source>
        <dbReference type="Google" id="ProtNLM"/>
    </source>
</evidence>
<sequence>MRVLNLEFGSIHTSSNFGSHTLFHLATLSEAELDGIRHEIIEALESEGGYNKASLSKMRKLDSTLRECSKTERLSPPGYNIAVPLKCLHFDPGVYPEPEKFDCFRFSKLREMEESDVKYGFTTVEKNFAPFGLGRHACPGRFFASMELKIILSHMLLNYDISLPDGMKEAPKAMRLSTFVMPDVNACLVITPRVEQLGQDL</sequence>
<evidence type="ECO:0000256" key="6">
    <source>
        <dbReference type="PIRSR" id="PIRSR602401-1"/>
    </source>
</evidence>
<keyword evidence="3 6" id="KW-0479">Metal-binding</keyword>
<keyword evidence="9" id="KW-1185">Reference proteome</keyword>
<evidence type="ECO:0000256" key="4">
    <source>
        <dbReference type="ARBA" id="ARBA00023002"/>
    </source>
</evidence>
<dbReference type="InterPro" id="IPR017972">
    <property type="entry name" value="Cyt_P450_CS"/>
</dbReference>
<organism evidence="8 9">
    <name type="scientific">Mycena venus</name>
    <dbReference type="NCBI Taxonomy" id="2733690"/>
    <lineage>
        <taxon>Eukaryota</taxon>
        <taxon>Fungi</taxon>
        <taxon>Dikarya</taxon>
        <taxon>Basidiomycota</taxon>
        <taxon>Agaricomycotina</taxon>
        <taxon>Agaricomycetes</taxon>
        <taxon>Agaricomycetidae</taxon>
        <taxon>Agaricales</taxon>
        <taxon>Marasmiineae</taxon>
        <taxon>Mycenaceae</taxon>
        <taxon>Mycena</taxon>
    </lineage>
</organism>
<evidence type="ECO:0000313" key="9">
    <source>
        <dbReference type="Proteomes" id="UP000620124"/>
    </source>
</evidence>
<evidence type="ECO:0000256" key="2">
    <source>
        <dbReference type="ARBA" id="ARBA00010617"/>
    </source>
</evidence>
<dbReference type="AlphaFoldDB" id="A0A8H6XTW8"/>
<evidence type="ECO:0000256" key="7">
    <source>
        <dbReference type="RuleBase" id="RU000461"/>
    </source>
</evidence>
<dbReference type="EMBL" id="JACAZI010000012">
    <property type="protein sequence ID" value="KAF7347453.1"/>
    <property type="molecule type" value="Genomic_DNA"/>
</dbReference>
<keyword evidence="6 7" id="KW-0349">Heme</keyword>
<dbReference type="Gene3D" id="1.10.630.10">
    <property type="entry name" value="Cytochrome P450"/>
    <property type="match status" value="1"/>
</dbReference>
<comment type="similarity">
    <text evidence="2 7">Belongs to the cytochrome P450 family.</text>
</comment>
<dbReference type="GO" id="GO:0004497">
    <property type="term" value="F:monooxygenase activity"/>
    <property type="evidence" value="ECO:0007669"/>
    <property type="project" value="UniProtKB-KW"/>
</dbReference>
<comment type="cofactor">
    <cofactor evidence="1 6">
        <name>heme</name>
        <dbReference type="ChEBI" id="CHEBI:30413"/>
    </cofactor>
</comment>
<keyword evidence="4 7" id="KW-0560">Oxidoreductase</keyword>
<dbReference type="InterPro" id="IPR002401">
    <property type="entry name" value="Cyt_P450_E_grp-I"/>
</dbReference>
<dbReference type="GO" id="GO:0020037">
    <property type="term" value="F:heme binding"/>
    <property type="evidence" value="ECO:0007669"/>
    <property type="project" value="InterPro"/>
</dbReference>
<keyword evidence="7" id="KW-0503">Monooxygenase</keyword>
<dbReference type="InterPro" id="IPR001128">
    <property type="entry name" value="Cyt_P450"/>
</dbReference>
<comment type="caution">
    <text evidence="8">The sequence shown here is derived from an EMBL/GenBank/DDBJ whole genome shotgun (WGS) entry which is preliminary data.</text>
</comment>
<dbReference type="PROSITE" id="PS00086">
    <property type="entry name" value="CYTOCHROME_P450"/>
    <property type="match status" value="1"/>
</dbReference>
<dbReference type="PRINTS" id="PR00463">
    <property type="entry name" value="EP450I"/>
</dbReference>
<dbReference type="PANTHER" id="PTHR46206">
    <property type="entry name" value="CYTOCHROME P450"/>
    <property type="match status" value="1"/>
</dbReference>
<dbReference type="Pfam" id="PF00067">
    <property type="entry name" value="p450"/>
    <property type="match status" value="1"/>
</dbReference>
<reference evidence="8" key="1">
    <citation type="submission" date="2020-05" db="EMBL/GenBank/DDBJ databases">
        <title>Mycena genomes resolve the evolution of fungal bioluminescence.</title>
        <authorList>
            <person name="Tsai I.J."/>
        </authorList>
    </citation>
    <scope>NUCLEOTIDE SEQUENCE</scope>
    <source>
        <strain evidence="8">CCC161011</strain>
    </source>
</reference>
<accession>A0A8H6XTW8</accession>
<evidence type="ECO:0000256" key="5">
    <source>
        <dbReference type="ARBA" id="ARBA00023004"/>
    </source>
</evidence>
<evidence type="ECO:0000256" key="1">
    <source>
        <dbReference type="ARBA" id="ARBA00001971"/>
    </source>
</evidence>
<protein>
    <recommendedName>
        <fullName evidence="10">Cytochrome P450</fullName>
    </recommendedName>
</protein>
<dbReference type="GO" id="GO:0016705">
    <property type="term" value="F:oxidoreductase activity, acting on paired donors, with incorporation or reduction of molecular oxygen"/>
    <property type="evidence" value="ECO:0007669"/>
    <property type="project" value="InterPro"/>
</dbReference>
<proteinExistence type="inferred from homology"/>
<gene>
    <name evidence="8" type="ORF">MVEN_01501300</name>
</gene>
<feature type="binding site" description="axial binding residue" evidence="6">
    <location>
        <position position="138"/>
    </location>
    <ligand>
        <name>heme</name>
        <dbReference type="ChEBI" id="CHEBI:30413"/>
    </ligand>
    <ligandPart>
        <name>Fe</name>
        <dbReference type="ChEBI" id="CHEBI:18248"/>
    </ligandPart>
</feature>
<dbReference type="CDD" id="cd11041">
    <property type="entry name" value="CYP503A1-like"/>
    <property type="match status" value="1"/>
</dbReference>
<evidence type="ECO:0000313" key="8">
    <source>
        <dbReference type="EMBL" id="KAF7347453.1"/>
    </source>
</evidence>
<dbReference type="SUPFAM" id="SSF48264">
    <property type="entry name" value="Cytochrome P450"/>
    <property type="match status" value="1"/>
</dbReference>
<evidence type="ECO:0000256" key="3">
    <source>
        <dbReference type="ARBA" id="ARBA00022723"/>
    </source>
</evidence>
<keyword evidence="5 6" id="KW-0408">Iron</keyword>
<dbReference type="Proteomes" id="UP000620124">
    <property type="component" value="Unassembled WGS sequence"/>
</dbReference>
<dbReference type="OrthoDB" id="1844152at2759"/>
<name>A0A8H6XTW8_9AGAR</name>